<dbReference type="PANTHER" id="PTHR39210">
    <property type="entry name" value="HEPARIN-SULFATE LYASE"/>
    <property type="match status" value="1"/>
</dbReference>
<dbReference type="InterPro" id="IPR012480">
    <property type="entry name" value="Hepar_II_III_C"/>
</dbReference>
<dbReference type="EMBL" id="NOXU01000027">
    <property type="protein sequence ID" value="OYQ34937.1"/>
    <property type="molecule type" value="Genomic_DNA"/>
</dbReference>
<dbReference type="OrthoDB" id="9787373at2"/>
<organism evidence="6 7">
    <name type="scientific">Niveispirillum lacus</name>
    <dbReference type="NCBI Taxonomy" id="1981099"/>
    <lineage>
        <taxon>Bacteria</taxon>
        <taxon>Pseudomonadati</taxon>
        <taxon>Pseudomonadota</taxon>
        <taxon>Alphaproteobacteria</taxon>
        <taxon>Rhodospirillales</taxon>
        <taxon>Azospirillaceae</taxon>
        <taxon>Niveispirillum</taxon>
    </lineage>
</organism>
<evidence type="ECO:0000313" key="6">
    <source>
        <dbReference type="EMBL" id="OYQ34937.1"/>
    </source>
</evidence>
<dbReference type="Gene3D" id="2.70.98.70">
    <property type="match status" value="1"/>
</dbReference>
<evidence type="ECO:0000256" key="3">
    <source>
        <dbReference type="ARBA" id="ARBA00022764"/>
    </source>
</evidence>
<evidence type="ECO:0000259" key="5">
    <source>
        <dbReference type="Pfam" id="PF07940"/>
    </source>
</evidence>
<keyword evidence="3" id="KW-0574">Periplasm</keyword>
<name>A0A255Z0C6_9PROT</name>
<dbReference type="PANTHER" id="PTHR39210:SF1">
    <property type="entry name" value="HEPARIN-SULFATE LYASE"/>
    <property type="match status" value="1"/>
</dbReference>
<evidence type="ECO:0000313" key="7">
    <source>
        <dbReference type="Proteomes" id="UP000216998"/>
    </source>
</evidence>
<keyword evidence="4" id="KW-0456">Lyase</keyword>
<comment type="subcellular location">
    <subcellularLocation>
        <location evidence="1">Periplasm</location>
    </subcellularLocation>
</comment>
<evidence type="ECO:0000256" key="4">
    <source>
        <dbReference type="ARBA" id="ARBA00023239"/>
    </source>
</evidence>
<protein>
    <recommendedName>
        <fullName evidence="5">Heparinase II/III-like C-terminal domain-containing protein</fullName>
    </recommendedName>
</protein>
<evidence type="ECO:0000256" key="1">
    <source>
        <dbReference type="ARBA" id="ARBA00004418"/>
    </source>
</evidence>
<evidence type="ECO:0000256" key="2">
    <source>
        <dbReference type="ARBA" id="ARBA00022729"/>
    </source>
</evidence>
<comment type="caution">
    <text evidence="6">The sequence shown here is derived from an EMBL/GenBank/DDBJ whole genome shotgun (WGS) entry which is preliminary data.</text>
</comment>
<keyword evidence="2" id="KW-0732">Signal</keyword>
<feature type="domain" description="Heparinase II/III-like C-terminal" evidence="5">
    <location>
        <begin position="303"/>
        <end position="537"/>
    </location>
</feature>
<sequence>MAGGMTHKRFNPGAGGWYRGTALYQMMALSGPAPRQLSLVPPDPWPGDAHLGQELLNNRFRFAGQIFFGDVPPWLEKSASAPWLVEMHGFDWLRHLRATGGDAARRQARVLVSHWLDLFGKRWHPVAWAPDILATRIAAWIGQHDFFLASADDQLRARIFDSLARQVRFLEHAVPGRLKGTALLGTIKGMVYGGICLNGLSRVTDRARALLNRELPKQVLPDGGHIEHSPAAQLLVLRHLIDIRGCYRAGREDVPEAVQHAIDRMTPTLRFFRHGDGGLALFNGAQEGEAVLIDTVLGQADARGRPLKSTPHIGFERITAGRTCLLMDVGTPPAPGLDEHAHAGTLSFEMSVGRERLVVNCGAHPGDQGVWRQALAATAAHSTLAIDDTNSSGVNEDGGLSRRPSKVQCLRQDGDEGTLVDAHHDGYFDRGSIIHHRRLFLAETGEDLRGQDKLTGTPGHEFAIRFHLHPGVRVATLEDDAALLLRLPSGALWKFRASGAFIETADSIYLGQGADPRPTTQIVLRGATQLGETLVKWGFRREGSDIDT</sequence>
<dbReference type="Proteomes" id="UP000216998">
    <property type="component" value="Unassembled WGS sequence"/>
</dbReference>
<accession>A0A255Z0C6</accession>
<gene>
    <name evidence="6" type="ORF">CHU95_10185</name>
</gene>
<dbReference type="Pfam" id="PF07940">
    <property type="entry name" value="Hepar_II_III_C"/>
    <property type="match status" value="1"/>
</dbReference>
<dbReference type="AlphaFoldDB" id="A0A255Z0C6"/>
<keyword evidence="7" id="KW-1185">Reference proteome</keyword>
<dbReference type="Gene3D" id="1.50.10.100">
    <property type="entry name" value="Chondroitin AC/alginate lyase"/>
    <property type="match status" value="1"/>
</dbReference>
<proteinExistence type="predicted"/>
<dbReference type="GO" id="GO:0016829">
    <property type="term" value="F:lyase activity"/>
    <property type="evidence" value="ECO:0007669"/>
    <property type="project" value="UniProtKB-KW"/>
</dbReference>
<dbReference type="InterPro" id="IPR008929">
    <property type="entry name" value="Chondroitin_lyas"/>
</dbReference>
<dbReference type="GO" id="GO:0042597">
    <property type="term" value="C:periplasmic space"/>
    <property type="evidence" value="ECO:0007669"/>
    <property type="project" value="UniProtKB-SubCell"/>
</dbReference>
<reference evidence="6 7" key="1">
    <citation type="submission" date="2017-07" db="EMBL/GenBank/DDBJ databases">
        <title>Niveispirillum cyanobacteriorum sp. nov., isolated from cyanobacterial aggregates in a eutrophic lake.</title>
        <authorList>
            <person name="Cai H."/>
        </authorList>
    </citation>
    <scope>NUCLEOTIDE SEQUENCE [LARGE SCALE GENOMIC DNA]</scope>
    <source>
        <strain evidence="7">TH1-14</strain>
    </source>
</reference>